<sequence>MNLRICCRFSQRSLVVVILVLVAHVSKSVSQVVDYYDLLHYYDYYYYDCYC</sequence>
<feature type="signal peptide" evidence="1">
    <location>
        <begin position="1"/>
        <end position="30"/>
    </location>
</feature>
<dbReference type="EMBL" id="GBXM01002514">
    <property type="protein sequence ID" value="JAI06064.1"/>
    <property type="molecule type" value="Transcribed_RNA"/>
</dbReference>
<organism evidence="2">
    <name type="scientific">Anguilla anguilla</name>
    <name type="common">European freshwater eel</name>
    <name type="synonym">Muraena anguilla</name>
    <dbReference type="NCBI Taxonomy" id="7936"/>
    <lineage>
        <taxon>Eukaryota</taxon>
        <taxon>Metazoa</taxon>
        <taxon>Chordata</taxon>
        <taxon>Craniata</taxon>
        <taxon>Vertebrata</taxon>
        <taxon>Euteleostomi</taxon>
        <taxon>Actinopterygii</taxon>
        <taxon>Neopterygii</taxon>
        <taxon>Teleostei</taxon>
        <taxon>Anguilliformes</taxon>
        <taxon>Anguillidae</taxon>
        <taxon>Anguilla</taxon>
    </lineage>
</organism>
<protein>
    <submittedName>
        <fullName evidence="2">Uncharacterized protein</fullName>
    </submittedName>
</protein>
<feature type="chain" id="PRO_5002435248" evidence="1">
    <location>
        <begin position="31"/>
        <end position="51"/>
    </location>
</feature>
<proteinExistence type="predicted"/>
<dbReference type="AlphaFoldDB" id="A0A0E9XWI7"/>
<evidence type="ECO:0000313" key="2">
    <source>
        <dbReference type="EMBL" id="JAI06064.1"/>
    </source>
</evidence>
<reference evidence="2" key="2">
    <citation type="journal article" date="2015" name="Fish Shellfish Immunol.">
        <title>Early steps in the European eel (Anguilla anguilla)-Vibrio vulnificus interaction in the gills: Role of the RtxA13 toxin.</title>
        <authorList>
            <person name="Callol A."/>
            <person name="Pajuelo D."/>
            <person name="Ebbesson L."/>
            <person name="Teles M."/>
            <person name="MacKenzie S."/>
            <person name="Amaro C."/>
        </authorList>
    </citation>
    <scope>NUCLEOTIDE SEQUENCE</scope>
</reference>
<reference evidence="2" key="1">
    <citation type="submission" date="2014-11" db="EMBL/GenBank/DDBJ databases">
        <authorList>
            <person name="Amaro Gonzalez C."/>
        </authorList>
    </citation>
    <scope>NUCLEOTIDE SEQUENCE</scope>
</reference>
<name>A0A0E9XWI7_ANGAN</name>
<accession>A0A0E9XWI7</accession>
<evidence type="ECO:0000256" key="1">
    <source>
        <dbReference type="SAM" id="SignalP"/>
    </source>
</evidence>
<keyword evidence="1" id="KW-0732">Signal</keyword>